<dbReference type="GO" id="GO:0016301">
    <property type="term" value="F:kinase activity"/>
    <property type="evidence" value="ECO:0007669"/>
    <property type="project" value="UniProtKB-KW"/>
</dbReference>
<dbReference type="GeneID" id="7449944"/>
<dbReference type="Proteomes" id="UP000001449">
    <property type="component" value="Unassembled WGS sequence"/>
</dbReference>
<evidence type="ECO:0000313" key="8">
    <source>
        <dbReference type="Proteomes" id="UP000001449"/>
    </source>
</evidence>
<sequence>MPKPGAHVQNEQPREEAPKKRVEEKEKIIILKIGGSSITHKGEEETLNTESLNWFARLIASSVNESFLSSSGTYNNVDSSRSKPKFIVVHGAGSFGHHSAKRYGLRCGKAVYIDELGTAVTGTSQSDINPSKRQKIGHHDETIIRQYQMEGLSKTRQSVQKLNTAVVNSLIANGVNAVGISPGMSTPLLRAHGGTSLPNDGDDDNDSVEGMKLLCQSIHQSLQAGLVPIVHGDACLLYDSIRAGILGGDTLAEGIATLWDESVGNRKNSRGDKISRVIFITDVAGVFSADPKADPNAVLVRSLKVDRNTGEVMIDKSNDNSDGNEGERSATLSVGESSHAHDVTGGLKVRRCTMYIARDIYVDEALTHKLVWYTKGKAGSSGDNRANGNLSNNNTVWLAKYREVRERRLDDSV</sequence>
<keyword evidence="2" id="KW-0547">Nucleotide-binding</keyword>
<dbReference type="PANTHER" id="PTHR43654:SF1">
    <property type="entry name" value="ISOPENTENYL PHOSPHATE KINASE"/>
    <property type="match status" value="1"/>
</dbReference>
<keyword evidence="3" id="KW-0418">Kinase</keyword>
<proteinExistence type="predicted"/>
<evidence type="ECO:0000313" key="7">
    <source>
        <dbReference type="EMBL" id="EED86698.1"/>
    </source>
</evidence>
<feature type="domain" description="Aspartate/glutamate/uridylate kinase" evidence="6">
    <location>
        <begin position="27"/>
        <end position="310"/>
    </location>
</feature>
<dbReference type="Gene3D" id="3.40.1160.10">
    <property type="entry name" value="Acetylglutamate kinase-like"/>
    <property type="match status" value="1"/>
</dbReference>
<dbReference type="GO" id="GO:0005524">
    <property type="term" value="F:ATP binding"/>
    <property type="evidence" value="ECO:0007669"/>
    <property type="project" value="UniProtKB-KW"/>
</dbReference>
<reference evidence="7 8" key="1">
    <citation type="journal article" date="2004" name="Science">
        <title>The genome of the diatom Thalassiosira pseudonana: ecology, evolution, and metabolism.</title>
        <authorList>
            <person name="Armbrust E.V."/>
            <person name="Berges J.A."/>
            <person name="Bowler C."/>
            <person name="Green B.R."/>
            <person name="Martinez D."/>
            <person name="Putnam N.H."/>
            <person name="Zhou S."/>
            <person name="Allen A.E."/>
            <person name="Apt K.E."/>
            <person name="Bechner M."/>
            <person name="Brzezinski M.A."/>
            <person name="Chaal B.K."/>
            <person name="Chiovitti A."/>
            <person name="Davis A.K."/>
            <person name="Demarest M.S."/>
            <person name="Detter J.C."/>
            <person name="Glavina T."/>
            <person name="Goodstein D."/>
            <person name="Hadi M.Z."/>
            <person name="Hellsten U."/>
            <person name="Hildebrand M."/>
            <person name="Jenkins B.D."/>
            <person name="Jurka J."/>
            <person name="Kapitonov V.V."/>
            <person name="Kroger N."/>
            <person name="Lau W.W."/>
            <person name="Lane T.W."/>
            <person name="Larimer F.W."/>
            <person name="Lippmeier J.C."/>
            <person name="Lucas S."/>
            <person name="Medina M."/>
            <person name="Montsant A."/>
            <person name="Obornik M."/>
            <person name="Parker M.S."/>
            <person name="Palenik B."/>
            <person name="Pazour G.J."/>
            <person name="Richardson P.M."/>
            <person name="Rynearson T.A."/>
            <person name="Saito M.A."/>
            <person name="Schwartz D.C."/>
            <person name="Thamatrakoln K."/>
            <person name="Valentin K."/>
            <person name="Vardi A."/>
            <person name="Wilkerson F.P."/>
            <person name="Rokhsar D.S."/>
        </authorList>
    </citation>
    <scope>NUCLEOTIDE SEQUENCE [LARGE SCALE GENOMIC DNA]</scope>
    <source>
        <strain evidence="7 8">CCMP1335</strain>
    </source>
</reference>
<dbReference type="GO" id="GO:0005829">
    <property type="term" value="C:cytosol"/>
    <property type="evidence" value="ECO:0000318"/>
    <property type="project" value="GO_Central"/>
</dbReference>
<dbReference type="AlphaFoldDB" id="B8LDF1"/>
<protein>
    <recommendedName>
        <fullName evidence="6">Aspartate/glutamate/uridylate kinase domain-containing protein</fullName>
    </recommendedName>
</protein>
<evidence type="ECO:0000256" key="2">
    <source>
        <dbReference type="ARBA" id="ARBA00022741"/>
    </source>
</evidence>
<dbReference type="PaxDb" id="35128-Thaps11228"/>
<dbReference type="GO" id="GO:0016114">
    <property type="term" value="P:terpenoid biosynthetic process"/>
    <property type="evidence" value="ECO:0000318"/>
    <property type="project" value="GO_Central"/>
</dbReference>
<evidence type="ECO:0000256" key="5">
    <source>
        <dbReference type="SAM" id="MobiDB-lite"/>
    </source>
</evidence>
<dbReference type="Pfam" id="PF00696">
    <property type="entry name" value="AA_kinase"/>
    <property type="match status" value="1"/>
</dbReference>
<dbReference type="InParanoid" id="B8LDF1"/>
<dbReference type="EMBL" id="DS999419">
    <property type="protein sequence ID" value="EED86698.1"/>
    <property type="molecule type" value="Genomic_DNA"/>
</dbReference>
<dbReference type="HOGENOM" id="CLU_070213_0_0_1"/>
<evidence type="ECO:0000256" key="1">
    <source>
        <dbReference type="ARBA" id="ARBA00022679"/>
    </source>
</evidence>
<evidence type="ECO:0000256" key="3">
    <source>
        <dbReference type="ARBA" id="ARBA00022777"/>
    </source>
</evidence>
<organism evidence="7 8">
    <name type="scientific">Thalassiosira pseudonana</name>
    <name type="common">Marine diatom</name>
    <name type="synonym">Cyclotella nana</name>
    <dbReference type="NCBI Taxonomy" id="35128"/>
    <lineage>
        <taxon>Eukaryota</taxon>
        <taxon>Sar</taxon>
        <taxon>Stramenopiles</taxon>
        <taxon>Ochrophyta</taxon>
        <taxon>Bacillariophyta</taxon>
        <taxon>Coscinodiscophyceae</taxon>
        <taxon>Thalassiosirophycidae</taxon>
        <taxon>Thalassiosirales</taxon>
        <taxon>Thalassiosiraceae</taxon>
        <taxon>Thalassiosira</taxon>
    </lineage>
</organism>
<reference evidence="7 8" key="2">
    <citation type="journal article" date="2008" name="Nature">
        <title>The Phaeodactylum genome reveals the evolutionary history of diatom genomes.</title>
        <authorList>
            <person name="Bowler C."/>
            <person name="Allen A.E."/>
            <person name="Badger J.H."/>
            <person name="Grimwood J."/>
            <person name="Jabbari K."/>
            <person name="Kuo A."/>
            <person name="Maheswari U."/>
            <person name="Martens C."/>
            <person name="Maumus F."/>
            <person name="Otillar R.P."/>
            <person name="Rayko E."/>
            <person name="Salamov A."/>
            <person name="Vandepoele K."/>
            <person name="Beszteri B."/>
            <person name="Gruber A."/>
            <person name="Heijde M."/>
            <person name="Katinka M."/>
            <person name="Mock T."/>
            <person name="Valentin K."/>
            <person name="Verret F."/>
            <person name="Berges J.A."/>
            <person name="Brownlee C."/>
            <person name="Cadoret J.P."/>
            <person name="Chiovitti A."/>
            <person name="Choi C.J."/>
            <person name="Coesel S."/>
            <person name="De Martino A."/>
            <person name="Detter J.C."/>
            <person name="Durkin C."/>
            <person name="Falciatore A."/>
            <person name="Fournet J."/>
            <person name="Haruta M."/>
            <person name="Huysman M.J."/>
            <person name="Jenkins B.D."/>
            <person name="Jiroutova K."/>
            <person name="Jorgensen R.E."/>
            <person name="Joubert Y."/>
            <person name="Kaplan A."/>
            <person name="Kroger N."/>
            <person name="Kroth P.G."/>
            <person name="La Roche J."/>
            <person name="Lindquist E."/>
            <person name="Lommer M."/>
            <person name="Martin-Jezequel V."/>
            <person name="Lopez P.J."/>
            <person name="Lucas S."/>
            <person name="Mangogna M."/>
            <person name="McGinnis K."/>
            <person name="Medlin L.K."/>
            <person name="Montsant A."/>
            <person name="Oudot-Le Secq M.P."/>
            <person name="Napoli C."/>
            <person name="Obornik M."/>
            <person name="Parker M.S."/>
            <person name="Petit J.L."/>
            <person name="Porcel B.M."/>
            <person name="Poulsen N."/>
            <person name="Robison M."/>
            <person name="Rychlewski L."/>
            <person name="Rynearson T.A."/>
            <person name="Schmutz J."/>
            <person name="Shapiro H."/>
            <person name="Siaut M."/>
            <person name="Stanley M."/>
            <person name="Sussman M.R."/>
            <person name="Taylor A.R."/>
            <person name="Vardi A."/>
            <person name="von Dassow P."/>
            <person name="Vyverman W."/>
            <person name="Willis A."/>
            <person name="Wyrwicz L.S."/>
            <person name="Rokhsar D.S."/>
            <person name="Weissenbach J."/>
            <person name="Armbrust E.V."/>
            <person name="Green B.R."/>
            <person name="Van de Peer Y."/>
            <person name="Grigoriev I.V."/>
        </authorList>
    </citation>
    <scope>NUCLEOTIDE SEQUENCE [LARGE SCALE GENOMIC DNA]</scope>
    <source>
        <strain evidence="7 8">CCMP1335</strain>
    </source>
</reference>
<name>B8LDF1_THAPS</name>
<evidence type="ECO:0000259" key="6">
    <source>
        <dbReference type="Pfam" id="PF00696"/>
    </source>
</evidence>
<dbReference type="KEGG" id="tps:THAPSDRAFT_11228"/>
<keyword evidence="8" id="KW-1185">Reference proteome</keyword>
<dbReference type="GO" id="GO:0102043">
    <property type="term" value="F:isopentenyl phosphate kinase activity"/>
    <property type="evidence" value="ECO:0000318"/>
    <property type="project" value="GO_Central"/>
</dbReference>
<feature type="region of interest" description="Disordered" evidence="5">
    <location>
        <begin position="1"/>
        <end position="22"/>
    </location>
</feature>
<dbReference type="eggNOG" id="ENOG502QQ1X">
    <property type="taxonomic scope" value="Eukaryota"/>
</dbReference>
<dbReference type="RefSeq" id="XP_002296970.1">
    <property type="nucleotide sequence ID" value="XM_002296934.1"/>
</dbReference>
<evidence type="ECO:0000256" key="4">
    <source>
        <dbReference type="ARBA" id="ARBA00022840"/>
    </source>
</evidence>
<keyword evidence="1" id="KW-0808">Transferase</keyword>
<feature type="region of interest" description="Disordered" evidence="5">
    <location>
        <begin position="312"/>
        <end position="337"/>
    </location>
</feature>
<dbReference type="InterPro" id="IPR036393">
    <property type="entry name" value="AceGlu_kinase-like_sf"/>
</dbReference>
<dbReference type="SUPFAM" id="SSF53633">
    <property type="entry name" value="Carbamate kinase-like"/>
    <property type="match status" value="1"/>
</dbReference>
<dbReference type="PANTHER" id="PTHR43654">
    <property type="entry name" value="GLUTAMATE 5-KINASE"/>
    <property type="match status" value="1"/>
</dbReference>
<dbReference type="STRING" id="35128.B8LDF1"/>
<feature type="compositionally biased region" description="Basic and acidic residues" evidence="5">
    <location>
        <begin position="12"/>
        <end position="22"/>
    </location>
</feature>
<gene>
    <name evidence="7" type="ORF">THAPSDRAFT_11228</name>
</gene>
<keyword evidence="4" id="KW-0067">ATP-binding</keyword>
<dbReference type="InterPro" id="IPR001048">
    <property type="entry name" value="Asp/Glu/Uridylate_kinase"/>
</dbReference>
<accession>B8LDF1</accession>